<dbReference type="InterPro" id="IPR005225">
    <property type="entry name" value="Small_GTP-bd"/>
</dbReference>
<dbReference type="InterPro" id="IPR027417">
    <property type="entry name" value="P-loop_NTPase"/>
</dbReference>
<dbReference type="Gene3D" id="3.40.50.300">
    <property type="entry name" value="P-loop containing nucleotide triphosphate hydrolases"/>
    <property type="match status" value="1"/>
</dbReference>
<evidence type="ECO:0000313" key="4">
    <source>
        <dbReference type="EMBL" id="SVA77094.1"/>
    </source>
</evidence>
<dbReference type="GO" id="GO:0003924">
    <property type="term" value="F:GTPase activity"/>
    <property type="evidence" value="ECO:0007669"/>
    <property type="project" value="InterPro"/>
</dbReference>
<accession>A0A381YJ74</accession>
<dbReference type="InterPro" id="IPR000795">
    <property type="entry name" value="T_Tr_GTP-bd_dom"/>
</dbReference>
<dbReference type="Pfam" id="PF00009">
    <property type="entry name" value="GTP_EFTU"/>
    <property type="match status" value="1"/>
</dbReference>
<organism evidence="4">
    <name type="scientific">marine metagenome</name>
    <dbReference type="NCBI Taxonomy" id="408172"/>
    <lineage>
        <taxon>unclassified sequences</taxon>
        <taxon>metagenomes</taxon>
        <taxon>ecological metagenomes</taxon>
    </lineage>
</organism>
<dbReference type="GO" id="GO:0005525">
    <property type="term" value="F:GTP binding"/>
    <property type="evidence" value="ECO:0007669"/>
    <property type="project" value="UniProtKB-KW"/>
</dbReference>
<name>A0A381YJ74_9ZZZZ</name>
<feature type="domain" description="Tr-type G" evidence="3">
    <location>
        <begin position="7"/>
        <end position="199"/>
    </location>
</feature>
<reference evidence="4" key="1">
    <citation type="submission" date="2018-05" db="EMBL/GenBank/DDBJ databases">
        <authorList>
            <person name="Lanie J.A."/>
            <person name="Ng W.-L."/>
            <person name="Kazmierczak K.M."/>
            <person name="Andrzejewski T.M."/>
            <person name="Davidsen T.M."/>
            <person name="Wayne K.J."/>
            <person name="Tettelin H."/>
            <person name="Glass J.I."/>
            <person name="Rusch D."/>
            <person name="Podicherti R."/>
            <person name="Tsui H.-C.T."/>
            <person name="Winkler M.E."/>
        </authorList>
    </citation>
    <scope>NUCLEOTIDE SEQUENCE</scope>
</reference>
<dbReference type="PROSITE" id="PS51722">
    <property type="entry name" value="G_TR_2"/>
    <property type="match status" value="1"/>
</dbReference>
<keyword evidence="1" id="KW-0547">Nucleotide-binding</keyword>
<gene>
    <name evidence="4" type="ORF">METZ01_LOCUS129948</name>
</gene>
<proteinExistence type="predicted"/>
<feature type="non-terminal residue" evidence="4">
    <location>
        <position position="199"/>
    </location>
</feature>
<protein>
    <recommendedName>
        <fullName evidence="3">Tr-type G domain-containing protein</fullName>
    </recommendedName>
</protein>
<evidence type="ECO:0000259" key="3">
    <source>
        <dbReference type="PROSITE" id="PS51722"/>
    </source>
</evidence>
<dbReference type="PANTHER" id="PTHR43261">
    <property type="entry name" value="TRANSLATION ELONGATION FACTOR G-RELATED"/>
    <property type="match status" value="1"/>
</dbReference>
<dbReference type="PRINTS" id="PR00315">
    <property type="entry name" value="ELONGATNFCT"/>
</dbReference>
<sequence>MKDYAAKDIRNFAIAGHGGSGKTMLVEAMLSKSGEINRLGSIESGSTVSDYHQDEHDRQISIHSSPLHLEWNDIKFNLIDTPGYLDFIGETISSLAVVDAAVVVVHAVNGVEVGTEQVWNYASNYGLPKILVVNGLDREHTQFDKVLQQVKDHFGSNVFPMQLPVNAGPGFNQIVDVLRSELITYSTDGSGKYSESDIP</sequence>
<keyword evidence="2" id="KW-0342">GTP-binding</keyword>
<evidence type="ECO:0000256" key="1">
    <source>
        <dbReference type="ARBA" id="ARBA00022741"/>
    </source>
</evidence>
<dbReference type="EMBL" id="UINC01018367">
    <property type="protein sequence ID" value="SVA77094.1"/>
    <property type="molecule type" value="Genomic_DNA"/>
</dbReference>
<dbReference type="NCBIfam" id="TIGR00231">
    <property type="entry name" value="small_GTP"/>
    <property type="match status" value="1"/>
</dbReference>
<dbReference type="GO" id="GO:0032790">
    <property type="term" value="P:ribosome disassembly"/>
    <property type="evidence" value="ECO:0007669"/>
    <property type="project" value="TreeGrafter"/>
</dbReference>
<dbReference type="SUPFAM" id="SSF52540">
    <property type="entry name" value="P-loop containing nucleoside triphosphate hydrolases"/>
    <property type="match status" value="1"/>
</dbReference>
<evidence type="ECO:0000256" key="2">
    <source>
        <dbReference type="ARBA" id="ARBA00023134"/>
    </source>
</evidence>
<dbReference type="PANTHER" id="PTHR43261:SF6">
    <property type="entry name" value="ELONGATION FACTOR G-LIKE PROTEIN"/>
    <property type="match status" value="1"/>
</dbReference>
<dbReference type="AlphaFoldDB" id="A0A381YJ74"/>